<dbReference type="GO" id="GO:0004181">
    <property type="term" value="F:metallocarboxypeptidase activity"/>
    <property type="evidence" value="ECO:0007669"/>
    <property type="project" value="InterPro"/>
</dbReference>
<dbReference type="AlphaFoldDB" id="A0A1W4XB12"/>
<comment type="cofactor">
    <cofactor evidence="1">
        <name>Zn(2+)</name>
        <dbReference type="ChEBI" id="CHEBI:29105"/>
    </cofactor>
</comment>
<dbReference type="Gene3D" id="3.40.630.10">
    <property type="entry name" value="Zn peptidases"/>
    <property type="match status" value="1"/>
</dbReference>
<dbReference type="PANTHER" id="PTHR11705">
    <property type="entry name" value="PROTEASE FAMILY M14 CARBOXYPEPTIDASE A,B"/>
    <property type="match status" value="1"/>
</dbReference>
<evidence type="ECO:0000313" key="11">
    <source>
        <dbReference type="RefSeq" id="XP_018333299.1"/>
    </source>
</evidence>
<dbReference type="Proteomes" id="UP000192223">
    <property type="component" value="Unplaced"/>
</dbReference>
<dbReference type="KEGG" id="apln:108742541"/>
<name>A0A1W4XB12_AGRPL</name>
<sequence length="277" mass="31655">MKSNIWIIVLISVNFAIVSALFSPKVSYNKVSFIKRGEPEYVDAEDNYNEETEYVNITYSTIIDSMSTLSKLNPETTSLIKLGKSCGGLKDILALSIQKPNYNPKFSNTILLTAGIQGDDWQSVFTAFYIAKQLIEYKESLKIMFGINTKWLIIPILNPDLYTNDFQGGDVSKCFKNNNWNRYGKILDKVKEENVTIIIHLNSEKVCSINYSNYLQRNELNAKWNKGNNLAKVLQNESYLICNINIQEPIINNTNISSKLHLFKTKISLLFKHEKIG</sequence>
<reference evidence="10 11" key="1">
    <citation type="submission" date="2025-04" db="UniProtKB">
        <authorList>
            <consortium name="RefSeq"/>
        </authorList>
    </citation>
    <scope>IDENTIFICATION</scope>
    <source>
        <tissue evidence="10 11">Entire body</tissue>
    </source>
</reference>
<dbReference type="GeneID" id="108742541"/>
<dbReference type="RefSeq" id="XP_018333291.1">
    <property type="nucleotide sequence ID" value="XM_018477789.1"/>
</dbReference>
<evidence type="ECO:0000313" key="10">
    <source>
        <dbReference type="RefSeq" id="XP_018333291.1"/>
    </source>
</evidence>
<dbReference type="OrthoDB" id="3626597at2759"/>
<feature type="transmembrane region" description="Helical" evidence="7">
    <location>
        <begin position="6"/>
        <end position="26"/>
    </location>
</feature>
<organism evidence="9 10">
    <name type="scientific">Agrilus planipennis</name>
    <name type="common">Emerald ash borer</name>
    <name type="synonym">Agrilus marcopoli</name>
    <dbReference type="NCBI Taxonomy" id="224129"/>
    <lineage>
        <taxon>Eukaryota</taxon>
        <taxon>Metazoa</taxon>
        <taxon>Ecdysozoa</taxon>
        <taxon>Arthropoda</taxon>
        <taxon>Hexapoda</taxon>
        <taxon>Insecta</taxon>
        <taxon>Pterygota</taxon>
        <taxon>Neoptera</taxon>
        <taxon>Endopterygota</taxon>
        <taxon>Coleoptera</taxon>
        <taxon>Polyphaga</taxon>
        <taxon>Elateriformia</taxon>
        <taxon>Buprestoidea</taxon>
        <taxon>Buprestidae</taxon>
        <taxon>Agrilinae</taxon>
        <taxon>Agrilus</taxon>
    </lineage>
</organism>
<dbReference type="PANTHER" id="PTHR11705:SF143">
    <property type="entry name" value="SLL0236 PROTEIN"/>
    <property type="match status" value="1"/>
</dbReference>
<evidence type="ECO:0000256" key="3">
    <source>
        <dbReference type="ARBA" id="ARBA00022670"/>
    </source>
</evidence>
<gene>
    <name evidence="10 11" type="primary">LOC108742541</name>
</gene>
<keyword evidence="7" id="KW-0472">Membrane</keyword>
<evidence type="ECO:0000256" key="7">
    <source>
        <dbReference type="SAM" id="Phobius"/>
    </source>
</evidence>
<keyword evidence="9" id="KW-1185">Reference proteome</keyword>
<keyword evidence="3" id="KW-0645">Protease</keyword>
<dbReference type="STRING" id="224129.A0A1W4XB12"/>
<dbReference type="SUPFAM" id="SSF53187">
    <property type="entry name" value="Zn-dependent exopeptidases"/>
    <property type="match status" value="1"/>
</dbReference>
<dbReference type="GO" id="GO:0008270">
    <property type="term" value="F:zinc ion binding"/>
    <property type="evidence" value="ECO:0007669"/>
    <property type="project" value="InterPro"/>
</dbReference>
<dbReference type="RefSeq" id="XP_018333299.1">
    <property type="nucleotide sequence ID" value="XM_018477797.1"/>
</dbReference>
<keyword evidence="6" id="KW-0482">Metalloprotease</keyword>
<evidence type="ECO:0000259" key="8">
    <source>
        <dbReference type="Pfam" id="PF00246"/>
    </source>
</evidence>
<keyword evidence="4" id="KW-0378">Hydrolase</keyword>
<keyword evidence="7" id="KW-1133">Transmembrane helix</keyword>
<feature type="domain" description="Peptidase M14" evidence="8">
    <location>
        <begin position="63"/>
        <end position="166"/>
    </location>
</feature>
<protein>
    <submittedName>
        <fullName evidence="10 11">Uncharacterized protein LOC108742541</fullName>
    </submittedName>
</protein>
<dbReference type="InterPro" id="IPR000834">
    <property type="entry name" value="Peptidase_M14"/>
</dbReference>
<evidence type="ECO:0000313" key="9">
    <source>
        <dbReference type="Proteomes" id="UP000192223"/>
    </source>
</evidence>
<dbReference type="Pfam" id="PF00246">
    <property type="entry name" value="Peptidase_M14"/>
    <property type="match status" value="1"/>
</dbReference>
<evidence type="ECO:0000256" key="4">
    <source>
        <dbReference type="ARBA" id="ARBA00022801"/>
    </source>
</evidence>
<evidence type="ECO:0000256" key="5">
    <source>
        <dbReference type="ARBA" id="ARBA00022833"/>
    </source>
</evidence>
<proteinExistence type="inferred from homology"/>
<comment type="similarity">
    <text evidence="2">Belongs to the peptidase M14 family.</text>
</comment>
<dbReference type="GO" id="GO:0005615">
    <property type="term" value="C:extracellular space"/>
    <property type="evidence" value="ECO:0007669"/>
    <property type="project" value="TreeGrafter"/>
</dbReference>
<evidence type="ECO:0000256" key="6">
    <source>
        <dbReference type="ARBA" id="ARBA00023049"/>
    </source>
</evidence>
<accession>A0A1W4XB12</accession>
<evidence type="ECO:0000256" key="1">
    <source>
        <dbReference type="ARBA" id="ARBA00001947"/>
    </source>
</evidence>
<keyword evidence="5" id="KW-0862">Zinc</keyword>
<evidence type="ECO:0000256" key="2">
    <source>
        <dbReference type="ARBA" id="ARBA00005988"/>
    </source>
</evidence>
<keyword evidence="7" id="KW-0812">Transmembrane</keyword>
<dbReference type="GO" id="GO:0006508">
    <property type="term" value="P:proteolysis"/>
    <property type="evidence" value="ECO:0007669"/>
    <property type="project" value="UniProtKB-KW"/>
</dbReference>